<evidence type="ECO:0000256" key="6">
    <source>
        <dbReference type="SAM" id="MobiDB-lite"/>
    </source>
</evidence>
<evidence type="ECO:0000313" key="9">
    <source>
        <dbReference type="Proteomes" id="UP001338125"/>
    </source>
</evidence>
<dbReference type="SUPFAM" id="SSF103473">
    <property type="entry name" value="MFS general substrate transporter"/>
    <property type="match status" value="1"/>
</dbReference>
<accession>A0ABR0SQY5</accession>
<feature type="region of interest" description="Disordered" evidence="6">
    <location>
        <begin position="1"/>
        <end position="21"/>
    </location>
</feature>
<feature type="transmembrane region" description="Helical" evidence="7">
    <location>
        <begin position="355"/>
        <end position="375"/>
    </location>
</feature>
<evidence type="ECO:0000256" key="4">
    <source>
        <dbReference type="ARBA" id="ARBA00022989"/>
    </source>
</evidence>
<evidence type="ECO:0000256" key="1">
    <source>
        <dbReference type="ARBA" id="ARBA00004141"/>
    </source>
</evidence>
<feature type="transmembrane region" description="Helical" evidence="7">
    <location>
        <begin position="414"/>
        <end position="434"/>
    </location>
</feature>
<feature type="transmembrane region" description="Helical" evidence="7">
    <location>
        <begin position="190"/>
        <end position="210"/>
    </location>
</feature>
<keyword evidence="3 7" id="KW-0812">Transmembrane</keyword>
<feature type="region of interest" description="Disordered" evidence="6">
    <location>
        <begin position="34"/>
        <end position="57"/>
    </location>
</feature>
<evidence type="ECO:0000256" key="3">
    <source>
        <dbReference type="ARBA" id="ARBA00022692"/>
    </source>
</evidence>
<proteinExistence type="predicted"/>
<dbReference type="InterPro" id="IPR036259">
    <property type="entry name" value="MFS_trans_sf"/>
</dbReference>
<keyword evidence="9" id="KW-1185">Reference proteome</keyword>
<feature type="transmembrane region" description="Helical" evidence="7">
    <location>
        <begin position="216"/>
        <end position="238"/>
    </location>
</feature>
<dbReference type="Gene3D" id="1.20.1250.20">
    <property type="entry name" value="MFS general substrate transporter like domains"/>
    <property type="match status" value="2"/>
</dbReference>
<evidence type="ECO:0000256" key="7">
    <source>
        <dbReference type="SAM" id="Phobius"/>
    </source>
</evidence>
<sequence>MEPGKNTEPLAHLAPPPTNLSSFAPNVSLSETLITPSSEKNWSEQQNMRERETGSDLSLAAEEWERRSRSSASRAIQIHSELTADMSQAGEEEAIFNAQGEQESQDTIISEEANLRIRRAFDYRVLPVICCLYILSYVDRGNIGNAKTAGAQDALHLSSSQWAWVLNSFYICYVCFEWTTMLWKILPAHIFVSVLCVCWGAAAMSSGAVHNLKEMIVTRCFLGVFEASFGSGAPYFLSMLYRREELGFRMSLMLGMSPLANTFASSLAYGITQIRGSLEPWRLLFIIEGALTIAFAPIVYFFLIDHPSKAPFLSEKDRVLAVERLQLQDKTSKGGVKWAQVLAGLGDYKNYVHMAIHFCANFSFAALSNFLPTIVRDMGYDPVTAQGLVAPAYFAAFLACVLTSYLSDRYKTRGFITAGAAAMGAVGYGMLAGIQDRHKTGARYAGVWLAACGVFPALCLNITWLLNNQGGDSKRGAGLAIGLILGQCSSFVSSTVFPKEDAPFYARGCAIGCGLTGLIVVLSLGMHFTLEWENRRRDRLYGQRDPDVKLDVTEEGDENHYFRYLT</sequence>
<dbReference type="PANTHER" id="PTHR43791">
    <property type="entry name" value="PERMEASE-RELATED"/>
    <property type="match status" value="1"/>
</dbReference>
<comment type="subcellular location">
    <subcellularLocation>
        <location evidence="1">Membrane</location>
        <topology evidence="1">Multi-pass membrane protein</topology>
    </subcellularLocation>
</comment>
<evidence type="ECO:0000313" key="8">
    <source>
        <dbReference type="EMBL" id="KAK5994130.1"/>
    </source>
</evidence>
<feature type="transmembrane region" description="Helical" evidence="7">
    <location>
        <begin position="504"/>
        <end position="530"/>
    </location>
</feature>
<dbReference type="EMBL" id="JAVFKD010000012">
    <property type="protein sequence ID" value="KAK5994130.1"/>
    <property type="molecule type" value="Genomic_DNA"/>
</dbReference>
<feature type="transmembrane region" description="Helical" evidence="7">
    <location>
        <begin position="250"/>
        <end position="271"/>
    </location>
</feature>
<keyword evidence="5 7" id="KW-0472">Membrane</keyword>
<feature type="compositionally biased region" description="Polar residues" evidence="6">
    <location>
        <begin position="34"/>
        <end position="46"/>
    </location>
</feature>
<feature type="transmembrane region" description="Helical" evidence="7">
    <location>
        <begin position="446"/>
        <end position="466"/>
    </location>
</feature>
<feature type="transmembrane region" description="Helical" evidence="7">
    <location>
        <begin position="478"/>
        <end position="498"/>
    </location>
</feature>
<dbReference type="InterPro" id="IPR011701">
    <property type="entry name" value="MFS"/>
</dbReference>
<feature type="transmembrane region" description="Helical" evidence="7">
    <location>
        <begin position="387"/>
        <end position="407"/>
    </location>
</feature>
<keyword evidence="2" id="KW-0813">Transport</keyword>
<comment type="caution">
    <text evidence="8">The sequence shown here is derived from an EMBL/GenBank/DDBJ whole genome shotgun (WGS) entry which is preliminary data.</text>
</comment>
<dbReference type="Pfam" id="PF07690">
    <property type="entry name" value="MFS_1"/>
    <property type="match status" value="1"/>
</dbReference>
<feature type="transmembrane region" description="Helical" evidence="7">
    <location>
        <begin position="283"/>
        <end position="303"/>
    </location>
</feature>
<dbReference type="Proteomes" id="UP001338125">
    <property type="component" value="Unassembled WGS sequence"/>
</dbReference>
<gene>
    <name evidence="8" type="ORF">PT974_07570</name>
</gene>
<evidence type="ECO:0000256" key="5">
    <source>
        <dbReference type="ARBA" id="ARBA00023136"/>
    </source>
</evidence>
<dbReference type="PANTHER" id="PTHR43791:SF75">
    <property type="entry name" value="TRANSPORTER, PUTATIVE (AFU_ORTHOLOGUE AFUA_2G00110)-RELATED"/>
    <property type="match status" value="1"/>
</dbReference>
<protein>
    <submittedName>
        <fullName evidence="8">High-affinity nicotinic acid transporter-like protein</fullName>
    </submittedName>
</protein>
<evidence type="ECO:0000256" key="2">
    <source>
        <dbReference type="ARBA" id="ARBA00022448"/>
    </source>
</evidence>
<name>A0ABR0SQY5_9HYPO</name>
<keyword evidence="4 7" id="KW-1133">Transmembrane helix</keyword>
<organism evidence="8 9">
    <name type="scientific">Cladobotryum mycophilum</name>
    <dbReference type="NCBI Taxonomy" id="491253"/>
    <lineage>
        <taxon>Eukaryota</taxon>
        <taxon>Fungi</taxon>
        <taxon>Dikarya</taxon>
        <taxon>Ascomycota</taxon>
        <taxon>Pezizomycotina</taxon>
        <taxon>Sordariomycetes</taxon>
        <taxon>Hypocreomycetidae</taxon>
        <taxon>Hypocreales</taxon>
        <taxon>Hypocreaceae</taxon>
        <taxon>Cladobotryum</taxon>
    </lineage>
</organism>
<reference evidence="8 9" key="1">
    <citation type="submission" date="2024-01" db="EMBL/GenBank/DDBJ databases">
        <title>Complete genome of Cladobotryum mycophilum ATHUM6906.</title>
        <authorList>
            <person name="Christinaki A.C."/>
            <person name="Myridakis A.I."/>
            <person name="Kouvelis V.N."/>
        </authorList>
    </citation>
    <scope>NUCLEOTIDE SEQUENCE [LARGE SCALE GENOMIC DNA]</scope>
    <source>
        <strain evidence="8 9">ATHUM6906</strain>
    </source>
</reference>